<protein>
    <recommendedName>
        <fullName evidence="3">tRNA(His) guanylyltransferase</fullName>
        <ecNumber evidence="3">2.7.7.79</ecNumber>
    </recommendedName>
</protein>
<dbReference type="InterPro" id="IPR024956">
    <property type="entry name" value="tRNAHis_GuaTrfase_cat"/>
</dbReference>
<keyword evidence="4 13" id="KW-0808">Transferase</keyword>
<organism evidence="13 14">
    <name type="scientific">Undibacterium pigrum</name>
    <dbReference type="NCBI Taxonomy" id="401470"/>
    <lineage>
        <taxon>Bacteria</taxon>
        <taxon>Pseudomonadati</taxon>
        <taxon>Pseudomonadota</taxon>
        <taxon>Betaproteobacteria</taxon>
        <taxon>Burkholderiales</taxon>
        <taxon>Oxalobacteraceae</taxon>
        <taxon>Undibacterium</taxon>
    </lineage>
</organism>
<comment type="similarity">
    <text evidence="2">Belongs to the tRNA(His) guanylyltransferase family.</text>
</comment>
<comment type="cofactor">
    <cofactor evidence="1">
        <name>Mg(2+)</name>
        <dbReference type="ChEBI" id="CHEBI:18420"/>
    </cofactor>
</comment>
<dbReference type="InterPro" id="IPR038469">
    <property type="entry name" value="tRNAHis_GuaTrfase_Thg1_sf"/>
</dbReference>
<keyword evidence="9" id="KW-0460">Magnesium</keyword>
<keyword evidence="6 13" id="KW-0548">Nucleotidyltransferase</keyword>
<evidence type="ECO:0000259" key="12">
    <source>
        <dbReference type="Pfam" id="PF14413"/>
    </source>
</evidence>
<sequence length="259" mass="30085">MKFDELEKVMRGYETAHDDYVPVSKYMIARIDGRGFTRLTKETCAFEAPFDIRFRDLMVETCKHLMNCGFKVIYAYNQSDEISLLFDLNINAFGRKLRKYNSLLAGEASAKFSLMLGQVAAFDCRICQLPTQNLVVDYFRWRNEDANRNALNAHCYWQLRKEGKSQNETTSFIEGKSLAEKEALLQSRDINFKALPLWQKRGTGLYMLEEEKIGFNPKENREVVGTRKVLKTDYELPQGDAYSEFLWQLLKNDADTQGQ</sequence>
<dbReference type="PANTHER" id="PTHR12729">
    <property type="entry name" value="TRNA(HIS) GUANYLYLTRANSFERASE-RELATED"/>
    <property type="match status" value="1"/>
</dbReference>
<dbReference type="Gene3D" id="3.30.70.3000">
    <property type="match status" value="1"/>
</dbReference>
<evidence type="ECO:0000313" key="13">
    <source>
        <dbReference type="EMBL" id="PXX44105.1"/>
    </source>
</evidence>
<dbReference type="EC" id="2.7.7.79" evidence="3"/>
<dbReference type="GO" id="GO:0008193">
    <property type="term" value="F:tRNA guanylyltransferase activity"/>
    <property type="evidence" value="ECO:0007669"/>
    <property type="project" value="UniProtKB-EC"/>
</dbReference>
<feature type="domain" description="Thg1 C-terminal" evidence="12">
    <location>
        <begin position="135"/>
        <end position="215"/>
    </location>
</feature>
<dbReference type="GO" id="GO:0006400">
    <property type="term" value="P:tRNA modification"/>
    <property type="evidence" value="ECO:0007669"/>
    <property type="project" value="InterPro"/>
</dbReference>
<dbReference type="GO" id="GO:0000287">
    <property type="term" value="F:magnesium ion binding"/>
    <property type="evidence" value="ECO:0007669"/>
    <property type="project" value="InterPro"/>
</dbReference>
<evidence type="ECO:0000259" key="11">
    <source>
        <dbReference type="Pfam" id="PF04446"/>
    </source>
</evidence>
<evidence type="ECO:0000256" key="2">
    <source>
        <dbReference type="ARBA" id="ARBA00010113"/>
    </source>
</evidence>
<dbReference type="RefSeq" id="WP_110255352.1">
    <property type="nucleotide sequence ID" value="NZ_QJKB01000003.1"/>
</dbReference>
<proteinExistence type="inferred from homology"/>
<keyword evidence="10" id="KW-0342">GTP-binding</keyword>
<keyword evidence="14" id="KW-1185">Reference proteome</keyword>
<keyword evidence="8" id="KW-0547">Nucleotide-binding</keyword>
<feature type="domain" description="tRNAHis guanylyltransferase catalytic" evidence="11">
    <location>
        <begin position="8"/>
        <end position="130"/>
    </location>
</feature>
<keyword evidence="7" id="KW-0479">Metal-binding</keyword>
<reference evidence="13 14" key="1">
    <citation type="submission" date="2018-05" db="EMBL/GenBank/DDBJ databases">
        <title>Genomic Encyclopedia of Type Strains, Phase IV (KMG-IV): sequencing the most valuable type-strain genomes for metagenomic binning, comparative biology and taxonomic classification.</title>
        <authorList>
            <person name="Goeker M."/>
        </authorList>
    </citation>
    <scope>NUCLEOTIDE SEQUENCE [LARGE SCALE GENOMIC DNA]</scope>
    <source>
        <strain evidence="13 14">DSM 19792</strain>
    </source>
</reference>
<evidence type="ECO:0000256" key="3">
    <source>
        <dbReference type="ARBA" id="ARBA00012511"/>
    </source>
</evidence>
<dbReference type="InterPro" id="IPR025845">
    <property type="entry name" value="Thg1_C_dom"/>
</dbReference>
<dbReference type="InterPro" id="IPR007537">
    <property type="entry name" value="tRNAHis_GuaTrfase_Thg1"/>
</dbReference>
<name>A0A318J7R4_9BURK</name>
<keyword evidence="5" id="KW-0819">tRNA processing</keyword>
<dbReference type="Pfam" id="PF04446">
    <property type="entry name" value="Thg1"/>
    <property type="match status" value="1"/>
</dbReference>
<evidence type="ECO:0000256" key="9">
    <source>
        <dbReference type="ARBA" id="ARBA00022842"/>
    </source>
</evidence>
<dbReference type="OrthoDB" id="4547336at2"/>
<comment type="caution">
    <text evidence="13">The sequence shown here is derived from an EMBL/GenBank/DDBJ whole genome shotgun (WGS) entry which is preliminary data.</text>
</comment>
<evidence type="ECO:0000256" key="1">
    <source>
        <dbReference type="ARBA" id="ARBA00001946"/>
    </source>
</evidence>
<evidence type="ECO:0000256" key="4">
    <source>
        <dbReference type="ARBA" id="ARBA00022679"/>
    </source>
</evidence>
<dbReference type="Pfam" id="PF14413">
    <property type="entry name" value="Thg1C"/>
    <property type="match status" value="1"/>
</dbReference>
<dbReference type="EMBL" id="QJKB01000003">
    <property type="protein sequence ID" value="PXX44105.1"/>
    <property type="molecule type" value="Genomic_DNA"/>
</dbReference>
<evidence type="ECO:0000256" key="7">
    <source>
        <dbReference type="ARBA" id="ARBA00022723"/>
    </source>
</evidence>
<evidence type="ECO:0000256" key="8">
    <source>
        <dbReference type="ARBA" id="ARBA00022741"/>
    </source>
</evidence>
<evidence type="ECO:0000256" key="5">
    <source>
        <dbReference type="ARBA" id="ARBA00022694"/>
    </source>
</evidence>
<gene>
    <name evidence="13" type="ORF">DFR42_103374</name>
</gene>
<dbReference type="GO" id="GO:0005525">
    <property type="term" value="F:GTP binding"/>
    <property type="evidence" value="ECO:0007669"/>
    <property type="project" value="UniProtKB-KW"/>
</dbReference>
<dbReference type="AlphaFoldDB" id="A0A318J7R4"/>
<evidence type="ECO:0000313" key="14">
    <source>
        <dbReference type="Proteomes" id="UP000247792"/>
    </source>
</evidence>
<accession>A0A318J7R4</accession>
<evidence type="ECO:0000256" key="10">
    <source>
        <dbReference type="ARBA" id="ARBA00023134"/>
    </source>
</evidence>
<dbReference type="PANTHER" id="PTHR12729:SF6">
    <property type="entry name" value="TRNA(HIS) GUANYLYLTRANSFERASE-RELATED"/>
    <property type="match status" value="1"/>
</dbReference>
<dbReference type="Proteomes" id="UP000247792">
    <property type="component" value="Unassembled WGS sequence"/>
</dbReference>
<evidence type="ECO:0000256" key="6">
    <source>
        <dbReference type="ARBA" id="ARBA00022695"/>
    </source>
</evidence>